<dbReference type="InterPro" id="IPR009218">
    <property type="entry name" value="HD_phosphohydro"/>
</dbReference>
<reference evidence="2" key="2">
    <citation type="journal article" date="2024" name="Nature">
        <title>Anoxygenic phototroph of the Chloroflexota uses a type I reaction centre.</title>
        <authorList>
            <person name="Tsuji J.M."/>
            <person name="Shaw N.A."/>
            <person name="Nagashima S."/>
            <person name="Venkiteswaran J.J."/>
            <person name="Schiff S.L."/>
            <person name="Watanabe T."/>
            <person name="Fukui M."/>
            <person name="Hanada S."/>
            <person name="Tank M."/>
            <person name="Neufeld J.D."/>
        </authorList>
    </citation>
    <scope>NUCLEOTIDE SEQUENCE</scope>
    <source>
        <strain evidence="2">L227-S17</strain>
    </source>
</reference>
<dbReference type="PIRSF" id="PIRSF035170">
    <property type="entry name" value="HD_phosphohydro"/>
    <property type="match status" value="1"/>
</dbReference>
<protein>
    <recommendedName>
        <fullName evidence="5">HD domain-containing protein</fullName>
    </recommendedName>
</protein>
<gene>
    <name evidence="1" type="ORF">HXX08_04040</name>
    <name evidence="2" type="ORF">OZ401_000156</name>
</gene>
<sequence>MNLAELLVQSGVVVEKAAQIAGEVGNRYSEADRYYHTLEHIVATLSVIESLQDKAQNPVALKLAAWFHDVIYDAKAKDNEEQSAAYMRKVLGAAGVALAIIEQTERLILATKTHQANDTDTDCQILLDADLSILGSPAEEYETYRHKIRLEYAWVTEEQYQTGRIQVLEKFLQRARLYYTHPMYERYEVQARTNLRKEIQSLSGKL</sequence>
<accession>A0A8T7LZZ1</accession>
<dbReference type="PANTHER" id="PTHR21174">
    <property type="match status" value="1"/>
</dbReference>
<keyword evidence="4" id="KW-1185">Reference proteome</keyword>
<organism evidence="1 3">
    <name type="scientific">Candidatus Chlorohelix allophototropha</name>
    <dbReference type="NCBI Taxonomy" id="3003348"/>
    <lineage>
        <taxon>Bacteria</taxon>
        <taxon>Bacillati</taxon>
        <taxon>Chloroflexota</taxon>
        <taxon>Chloroflexia</taxon>
        <taxon>Candidatus Chloroheliales</taxon>
        <taxon>Candidatus Chloroheliaceae</taxon>
        <taxon>Candidatus Chlorohelix</taxon>
    </lineage>
</organism>
<dbReference type="Gene3D" id="1.10.3210.10">
    <property type="entry name" value="Hypothetical protein af1432"/>
    <property type="match status" value="1"/>
</dbReference>
<evidence type="ECO:0008006" key="5">
    <source>
        <dbReference type="Google" id="ProtNLM"/>
    </source>
</evidence>
<reference evidence="1 3" key="1">
    <citation type="submission" date="2020-06" db="EMBL/GenBank/DDBJ databases">
        <title>Anoxygenic phototrophic Chloroflexota member uses a Type I reaction center.</title>
        <authorList>
            <person name="Tsuji J.M."/>
            <person name="Shaw N.A."/>
            <person name="Nagashima S."/>
            <person name="Venkiteswaran J."/>
            <person name="Schiff S.L."/>
            <person name="Hanada S."/>
            <person name="Tank M."/>
            <person name="Neufeld J.D."/>
        </authorList>
    </citation>
    <scope>NUCLEOTIDE SEQUENCE [LARGE SCALE GENOMIC DNA]</scope>
    <source>
        <strain evidence="1">L227-S17</strain>
    </source>
</reference>
<name>A0A8T7LZZ1_9CHLR</name>
<dbReference type="PANTHER" id="PTHR21174:SF0">
    <property type="entry name" value="HD PHOSPHOHYDROLASE FAMILY PROTEIN-RELATED"/>
    <property type="match status" value="1"/>
</dbReference>
<dbReference type="Proteomes" id="UP001431572">
    <property type="component" value="Chromosome 1"/>
</dbReference>
<evidence type="ECO:0000313" key="3">
    <source>
        <dbReference type="Proteomes" id="UP000521676"/>
    </source>
</evidence>
<proteinExistence type="predicted"/>
<evidence type="ECO:0000313" key="1">
    <source>
        <dbReference type="EMBL" id="NWJ45030.1"/>
    </source>
</evidence>
<evidence type="ECO:0000313" key="2">
    <source>
        <dbReference type="EMBL" id="WJW66911.1"/>
    </source>
</evidence>
<dbReference type="Proteomes" id="UP000521676">
    <property type="component" value="Unassembled WGS sequence"/>
</dbReference>
<evidence type="ECO:0000313" key="4">
    <source>
        <dbReference type="Proteomes" id="UP001431572"/>
    </source>
</evidence>
<dbReference type="EMBL" id="JACATZ010000001">
    <property type="protein sequence ID" value="NWJ45030.1"/>
    <property type="molecule type" value="Genomic_DNA"/>
</dbReference>
<dbReference type="SUPFAM" id="SSF109604">
    <property type="entry name" value="HD-domain/PDEase-like"/>
    <property type="match status" value="1"/>
</dbReference>
<dbReference type="RefSeq" id="WP_341468804.1">
    <property type="nucleotide sequence ID" value="NZ_CP128399.1"/>
</dbReference>
<dbReference type="EMBL" id="CP128399">
    <property type="protein sequence ID" value="WJW66911.1"/>
    <property type="molecule type" value="Genomic_DNA"/>
</dbReference>
<dbReference type="AlphaFoldDB" id="A0A8T7LZZ1"/>